<dbReference type="Pfam" id="PF01738">
    <property type="entry name" value="DLH"/>
    <property type="match status" value="1"/>
</dbReference>
<dbReference type="PANTHER" id="PTHR22946">
    <property type="entry name" value="DIENELACTONE HYDROLASE DOMAIN-CONTAINING PROTEIN-RELATED"/>
    <property type="match status" value="1"/>
</dbReference>
<feature type="chain" id="PRO_5021823828" evidence="1">
    <location>
        <begin position="21"/>
        <end position="371"/>
    </location>
</feature>
<dbReference type="KEGG" id="gax:Pan161_53950"/>
<proteinExistence type="predicted"/>
<dbReference type="OrthoDB" id="8183145at2"/>
<name>A0A517VL16_9PLAN</name>
<sequence precursor="true">MKAAQLLALIWILIPALVCAQSEPVKPDYFNQSVADSNPLRTEQARELDEYIKTIAADRRRFEQLFQPDYSSAAAFEKSAEPLRAAFCESIGYPPPGKRPDQPATYKQIGEDSIGVYYRAMFPILPHVHSEGIFIVPKFATGKTPLIISMHGGGGSPEVALFNGGANYRDMVRGAVKRGYLVYAPQHLFRADEFPKDIRRQIDDRMRLIGTSITAVEIAKITYAIDELIKRPEVDASRIGMVGLSYGGYYAQVTPAVDPRIKVSVSSCYFGVQEGRYAKEELSVPSDFRFMNRMTLFNDADLVALICPRAHQIQAGSRDNASHRETGKQIAPRAATFYERLNLGDRFEHVIFEGGHEFNDKAAWAFVEKHL</sequence>
<dbReference type="Gene3D" id="3.40.50.1820">
    <property type="entry name" value="alpha/beta hydrolase"/>
    <property type="match status" value="1"/>
</dbReference>
<reference evidence="3 4" key="1">
    <citation type="submission" date="2019-02" db="EMBL/GenBank/DDBJ databases">
        <title>Deep-cultivation of Planctomycetes and their phenomic and genomic characterization uncovers novel biology.</title>
        <authorList>
            <person name="Wiegand S."/>
            <person name="Jogler M."/>
            <person name="Boedeker C."/>
            <person name="Pinto D."/>
            <person name="Vollmers J."/>
            <person name="Rivas-Marin E."/>
            <person name="Kohn T."/>
            <person name="Peeters S.H."/>
            <person name="Heuer A."/>
            <person name="Rast P."/>
            <person name="Oberbeckmann S."/>
            <person name="Bunk B."/>
            <person name="Jeske O."/>
            <person name="Meyerdierks A."/>
            <person name="Storesund J.E."/>
            <person name="Kallscheuer N."/>
            <person name="Luecker S."/>
            <person name="Lage O.M."/>
            <person name="Pohl T."/>
            <person name="Merkel B.J."/>
            <person name="Hornburger P."/>
            <person name="Mueller R.-W."/>
            <person name="Bruemmer F."/>
            <person name="Labrenz M."/>
            <person name="Spormann A.M."/>
            <person name="Op den Camp H."/>
            <person name="Overmann J."/>
            <person name="Amann R."/>
            <person name="Jetten M.S.M."/>
            <person name="Mascher T."/>
            <person name="Medema M.H."/>
            <person name="Devos D.P."/>
            <person name="Kaster A.-K."/>
            <person name="Ovreas L."/>
            <person name="Rohde M."/>
            <person name="Galperin M.Y."/>
            <person name="Jogler C."/>
        </authorList>
    </citation>
    <scope>NUCLEOTIDE SEQUENCE [LARGE SCALE GENOMIC DNA]</scope>
    <source>
        <strain evidence="3 4">Pan161</strain>
    </source>
</reference>
<keyword evidence="3" id="KW-0378">Hydrolase</keyword>
<evidence type="ECO:0000259" key="2">
    <source>
        <dbReference type="Pfam" id="PF01738"/>
    </source>
</evidence>
<keyword evidence="1" id="KW-0732">Signal</keyword>
<dbReference type="InterPro" id="IPR050261">
    <property type="entry name" value="FrsA_esterase"/>
</dbReference>
<dbReference type="RefSeq" id="WP_145231688.1">
    <property type="nucleotide sequence ID" value="NZ_CP036343.1"/>
</dbReference>
<accession>A0A517VL16</accession>
<dbReference type="EMBL" id="CP036343">
    <property type="protein sequence ID" value="QDT93712.1"/>
    <property type="molecule type" value="Genomic_DNA"/>
</dbReference>
<dbReference type="InterPro" id="IPR002925">
    <property type="entry name" value="Dienelactn_hydro"/>
</dbReference>
<dbReference type="AlphaFoldDB" id="A0A517VL16"/>
<dbReference type="SUPFAM" id="SSF53474">
    <property type="entry name" value="alpha/beta-Hydrolases"/>
    <property type="match status" value="1"/>
</dbReference>
<evidence type="ECO:0000313" key="3">
    <source>
        <dbReference type="EMBL" id="QDT93712.1"/>
    </source>
</evidence>
<organism evidence="3 4">
    <name type="scientific">Gimesia algae</name>
    <dbReference type="NCBI Taxonomy" id="2527971"/>
    <lineage>
        <taxon>Bacteria</taxon>
        <taxon>Pseudomonadati</taxon>
        <taxon>Planctomycetota</taxon>
        <taxon>Planctomycetia</taxon>
        <taxon>Planctomycetales</taxon>
        <taxon>Planctomycetaceae</taxon>
        <taxon>Gimesia</taxon>
    </lineage>
</organism>
<dbReference type="InterPro" id="IPR029058">
    <property type="entry name" value="AB_hydrolase_fold"/>
</dbReference>
<dbReference type="Proteomes" id="UP000316855">
    <property type="component" value="Chromosome"/>
</dbReference>
<evidence type="ECO:0000256" key="1">
    <source>
        <dbReference type="SAM" id="SignalP"/>
    </source>
</evidence>
<gene>
    <name evidence="3" type="ORF">Pan161_53950</name>
</gene>
<protein>
    <submittedName>
        <fullName evidence="3">Alpha/beta hydrolase family protein</fullName>
    </submittedName>
</protein>
<evidence type="ECO:0000313" key="4">
    <source>
        <dbReference type="Proteomes" id="UP000316855"/>
    </source>
</evidence>
<feature type="domain" description="Dienelactone hydrolase" evidence="2">
    <location>
        <begin position="166"/>
        <end position="271"/>
    </location>
</feature>
<keyword evidence="4" id="KW-1185">Reference proteome</keyword>
<feature type="signal peptide" evidence="1">
    <location>
        <begin position="1"/>
        <end position="20"/>
    </location>
</feature>
<dbReference type="GO" id="GO:0016787">
    <property type="term" value="F:hydrolase activity"/>
    <property type="evidence" value="ECO:0007669"/>
    <property type="project" value="UniProtKB-KW"/>
</dbReference>